<keyword evidence="2" id="KW-0732">Signal</keyword>
<evidence type="ECO:0000313" key="3">
    <source>
        <dbReference type="EMBL" id="GAA3762273.1"/>
    </source>
</evidence>
<dbReference type="Proteomes" id="UP001500540">
    <property type="component" value="Unassembled WGS sequence"/>
</dbReference>
<dbReference type="PROSITE" id="PS51257">
    <property type="entry name" value="PROKAR_LIPOPROTEIN"/>
    <property type="match status" value="1"/>
</dbReference>
<accession>A0ABP7GEQ3</accession>
<feature type="chain" id="PRO_5046767437" description="Nitrate ABC transporter substrate-binding protein" evidence="2">
    <location>
        <begin position="25"/>
        <end position="191"/>
    </location>
</feature>
<proteinExistence type="predicted"/>
<sequence length="191" mass="19905">MRLGAATVALALAAALAGCTAAQPAPTTSASASAGDHVPQPSTTVRGSEVSATPAGDPTCEKIIPQTTVQTFADTGWSSREELFYVGNVELPGGIQCTWGDPKVPSDQVQLFGWAPATPELIAAAKKELLDAGAGWTEFDEGGATYITAGKDMIMNPDDQGYGMTYRFDKDQITVADTKQGLLLVEWPPTG</sequence>
<keyword evidence="4" id="KW-1185">Reference proteome</keyword>
<evidence type="ECO:0008006" key="5">
    <source>
        <dbReference type="Google" id="ProtNLM"/>
    </source>
</evidence>
<evidence type="ECO:0000256" key="2">
    <source>
        <dbReference type="SAM" id="SignalP"/>
    </source>
</evidence>
<reference evidence="4" key="1">
    <citation type="journal article" date="2019" name="Int. J. Syst. Evol. Microbiol.">
        <title>The Global Catalogue of Microorganisms (GCM) 10K type strain sequencing project: providing services to taxonomists for standard genome sequencing and annotation.</title>
        <authorList>
            <consortium name="The Broad Institute Genomics Platform"/>
            <consortium name="The Broad Institute Genome Sequencing Center for Infectious Disease"/>
            <person name="Wu L."/>
            <person name="Ma J."/>
        </authorList>
    </citation>
    <scope>NUCLEOTIDE SEQUENCE [LARGE SCALE GENOMIC DNA]</scope>
    <source>
        <strain evidence="4">JCM 16950</strain>
    </source>
</reference>
<evidence type="ECO:0000313" key="4">
    <source>
        <dbReference type="Proteomes" id="UP001500540"/>
    </source>
</evidence>
<name>A0ABP7GEQ3_9MICO</name>
<feature type="region of interest" description="Disordered" evidence="1">
    <location>
        <begin position="24"/>
        <end position="57"/>
    </location>
</feature>
<evidence type="ECO:0000256" key="1">
    <source>
        <dbReference type="SAM" id="MobiDB-lite"/>
    </source>
</evidence>
<organism evidence="3 4">
    <name type="scientific">Microbacterium kribbense</name>
    <dbReference type="NCBI Taxonomy" id="433645"/>
    <lineage>
        <taxon>Bacteria</taxon>
        <taxon>Bacillati</taxon>
        <taxon>Actinomycetota</taxon>
        <taxon>Actinomycetes</taxon>
        <taxon>Micrococcales</taxon>
        <taxon>Microbacteriaceae</taxon>
        <taxon>Microbacterium</taxon>
    </lineage>
</organism>
<gene>
    <name evidence="3" type="ORF">GCM10022240_13590</name>
</gene>
<feature type="signal peptide" evidence="2">
    <location>
        <begin position="1"/>
        <end position="24"/>
    </location>
</feature>
<protein>
    <recommendedName>
        <fullName evidence="5">Nitrate ABC transporter substrate-binding protein</fullName>
    </recommendedName>
</protein>
<feature type="compositionally biased region" description="Low complexity" evidence="1">
    <location>
        <begin position="24"/>
        <end position="34"/>
    </location>
</feature>
<dbReference type="EMBL" id="BAABAF010000004">
    <property type="protein sequence ID" value="GAA3762273.1"/>
    <property type="molecule type" value="Genomic_DNA"/>
</dbReference>
<comment type="caution">
    <text evidence="3">The sequence shown here is derived from an EMBL/GenBank/DDBJ whole genome shotgun (WGS) entry which is preliminary data.</text>
</comment>